<dbReference type="RefSeq" id="WP_034947279.1">
    <property type="nucleotide sequence ID" value="NZ_JDST02000030.1"/>
</dbReference>
<protein>
    <recommendedName>
        <fullName evidence="4">Motility protein</fullName>
    </recommendedName>
</protein>
<gene>
    <name evidence="2" type="ORF">AW06_001539</name>
</gene>
<name>A0A080M7S8_9PROT</name>
<dbReference type="AlphaFoldDB" id="A0A080M7S8"/>
<feature type="region of interest" description="Disordered" evidence="1">
    <location>
        <begin position="45"/>
        <end position="64"/>
    </location>
</feature>
<organism evidence="2 3">
    <name type="scientific">Candidatus Accumulibacter cognatus</name>
    <dbReference type="NCBI Taxonomy" id="2954383"/>
    <lineage>
        <taxon>Bacteria</taxon>
        <taxon>Pseudomonadati</taxon>
        <taxon>Pseudomonadota</taxon>
        <taxon>Betaproteobacteria</taxon>
        <taxon>Candidatus Accumulibacter</taxon>
    </lineage>
</organism>
<evidence type="ECO:0000256" key="1">
    <source>
        <dbReference type="SAM" id="MobiDB-lite"/>
    </source>
</evidence>
<sequence>MNVNGIAAAATEMSQARTADAVQMAVLKKSLDVQAQGALQLVETAAQGVPSNPPHLGNRVDTSA</sequence>
<dbReference type="InterPro" id="IPR025906">
    <property type="entry name" value="YjfB_motility"/>
</dbReference>
<evidence type="ECO:0000313" key="3">
    <source>
        <dbReference type="Proteomes" id="UP000021315"/>
    </source>
</evidence>
<evidence type="ECO:0000313" key="2">
    <source>
        <dbReference type="EMBL" id="KFB77303.1"/>
    </source>
</evidence>
<proteinExistence type="predicted"/>
<dbReference type="Pfam" id="PF14070">
    <property type="entry name" value="YjfB_motility"/>
    <property type="match status" value="1"/>
</dbReference>
<dbReference type="Proteomes" id="UP000021315">
    <property type="component" value="Unassembled WGS sequence"/>
</dbReference>
<reference evidence="2" key="1">
    <citation type="submission" date="2014-02" db="EMBL/GenBank/DDBJ databases">
        <title>Expanding our view of genomic diversity in Candidatus Accumulibacter clades.</title>
        <authorList>
            <person name="Skennerton C.T."/>
            <person name="Barr J.J."/>
            <person name="Slater F.R."/>
            <person name="Bond P.L."/>
            <person name="Tyson G.W."/>
        </authorList>
    </citation>
    <scope>NUCLEOTIDE SEQUENCE [LARGE SCALE GENOMIC DNA]</scope>
</reference>
<evidence type="ECO:0008006" key="4">
    <source>
        <dbReference type="Google" id="ProtNLM"/>
    </source>
</evidence>
<comment type="caution">
    <text evidence="2">The sequence shown here is derived from an EMBL/GenBank/DDBJ whole genome shotgun (WGS) entry which is preliminary data.</text>
</comment>
<dbReference type="EMBL" id="JDST02000030">
    <property type="protein sequence ID" value="KFB77303.1"/>
    <property type="molecule type" value="Genomic_DNA"/>
</dbReference>
<keyword evidence="3" id="KW-1185">Reference proteome</keyword>
<accession>A0A080M7S8</accession>